<keyword evidence="2" id="KW-1185">Reference proteome</keyword>
<dbReference type="CDD" id="cd00385">
    <property type="entry name" value="Isoprenoid_Biosyn_C1"/>
    <property type="match status" value="1"/>
</dbReference>
<dbReference type="STRING" id="573061.Clocel_1153"/>
<name>D9SUK4_CLOC7</name>
<evidence type="ECO:0000313" key="2">
    <source>
        <dbReference type="Proteomes" id="UP000002730"/>
    </source>
</evidence>
<reference evidence="1 2" key="1">
    <citation type="submission" date="2010-08" db="EMBL/GenBank/DDBJ databases">
        <title>Complete sequence of Clostridium cellulovorans 743B.</title>
        <authorList>
            <consortium name="US DOE Joint Genome Institute"/>
            <person name="Lucas S."/>
            <person name="Copeland A."/>
            <person name="Lapidus A."/>
            <person name="Cheng J.-F."/>
            <person name="Bruce D."/>
            <person name="Goodwin L."/>
            <person name="Pitluck S."/>
            <person name="Chertkov O."/>
            <person name="Detter J.C."/>
            <person name="Han C."/>
            <person name="Tapia R."/>
            <person name="Land M."/>
            <person name="Hauser L."/>
            <person name="Chang Y.-J."/>
            <person name="Jeffries C."/>
            <person name="Kyrpides N."/>
            <person name="Ivanova N."/>
            <person name="Mikhailova N."/>
            <person name="Hemme C.L."/>
            <person name="Woyke T."/>
        </authorList>
    </citation>
    <scope>NUCLEOTIDE SEQUENCE [LARGE SCALE GENOMIC DNA]</scope>
    <source>
        <strain evidence="2">ATCC 35296 / DSM 3052 / OCM 3 / 743B</strain>
    </source>
</reference>
<organism evidence="1 2">
    <name type="scientific">Clostridium cellulovorans (strain ATCC 35296 / DSM 3052 / OCM 3 / 743B)</name>
    <dbReference type="NCBI Taxonomy" id="573061"/>
    <lineage>
        <taxon>Bacteria</taxon>
        <taxon>Bacillati</taxon>
        <taxon>Bacillota</taxon>
        <taxon>Clostridia</taxon>
        <taxon>Eubacteriales</taxon>
        <taxon>Clostridiaceae</taxon>
        <taxon>Clostridium</taxon>
    </lineage>
</organism>
<dbReference type="eggNOG" id="ENOG502Z7I7">
    <property type="taxonomic scope" value="Bacteria"/>
</dbReference>
<dbReference type="AlphaFoldDB" id="D9SUK4"/>
<sequence>MEEKILKNLNHKSLTIDNLIALYSDIWWNTPTTSQMPLPKKSSFDKKSNEKAFDSIIDQVMSMLSNFPKNLEERPFWKQNTIATFKRLIRTQPVLNLKYFDEYITDSFFKSTSSFVKESKTFDKDISFKDISQALRNMWIVNIFQNIFNSEIKFTSSSFGYSMLYPYTDNYLDDTNISTDVKKAFIKRLTKKIKGENVSTANSYEEKIFKLIDYIERNFSRKSYPKVYKGLLSINEGQRKSLIQQEQLSLPYERNILSVTIEKGGTSVLADGYLVRGDLNTEEETFAFGYGFILQLCDDLQDIKSDIENNNCTIFSQLAGNYPLDSLVNKLINLIITLLDNAECFAAPDVDGLKTLIKDNCLYLIIFAVTDNRKYFSKDYINFIEEFSPFTLIYMKNLKKKMNRKFKKLTSTLGDTSLDEIIMNLID</sequence>
<proteinExistence type="predicted"/>
<accession>D9SUK4</accession>
<dbReference type="RefSeq" id="WP_010076238.1">
    <property type="nucleotide sequence ID" value="NC_014393.1"/>
</dbReference>
<dbReference type="EMBL" id="CP002160">
    <property type="protein sequence ID" value="ADL50909.1"/>
    <property type="molecule type" value="Genomic_DNA"/>
</dbReference>
<dbReference type="OrthoDB" id="146245at2"/>
<evidence type="ECO:0000313" key="1">
    <source>
        <dbReference type="EMBL" id="ADL50909.1"/>
    </source>
</evidence>
<protein>
    <submittedName>
        <fullName evidence="1">Uncharacterized protein</fullName>
    </submittedName>
</protein>
<dbReference type="HOGENOM" id="CLU_052791_0_0_9"/>
<gene>
    <name evidence="1" type="ordered locus">Clocel_1153</name>
</gene>
<dbReference type="Proteomes" id="UP000002730">
    <property type="component" value="Chromosome"/>
</dbReference>
<dbReference type="KEGG" id="ccb:Clocel_1153"/>